<dbReference type="PANTHER" id="PTHR22605:SF16">
    <property type="entry name" value="E3 UBIQUITIN-PROTEIN LIGASE RNF213"/>
    <property type="match status" value="1"/>
</dbReference>
<dbReference type="EMBL" id="LSBJ02000004">
    <property type="protein sequence ID" value="OAQ60006.1"/>
    <property type="molecule type" value="Genomic_DNA"/>
</dbReference>
<dbReference type="Pfam" id="PF20173">
    <property type="entry name" value="ZnF_RZ-type"/>
    <property type="match status" value="1"/>
</dbReference>
<evidence type="ECO:0000256" key="4">
    <source>
        <dbReference type="ARBA" id="ARBA00022771"/>
    </source>
</evidence>
<evidence type="ECO:0000313" key="9">
    <source>
        <dbReference type="EMBL" id="OAQ60006.1"/>
    </source>
</evidence>
<gene>
    <name evidence="9" type="ORF">VFPPC_16823</name>
</gene>
<feature type="domain" description="RZ-type" evidence="8">
    <location>
        <begin position="360"/>
        <end position="435"/>
    </location>
</feature>
<dbReference type="STRING" id="1380566.A0A179F3K5"/>
<feature type="coiled-coil region" evidence="7">
    <location>
        <begin position="95"/>
        <end position="122"/>
    </location>
</feature>
<dbReference type="InterPro" id="IPR046439">
    <property type="entry name" value="ZF_RZ_dom"/>
</dbReference>
<dbReference type="PROSITE" id="PS51981">
    <property type="entry name" value="ZF_RZ"/>
    <property type="match status" value="1"/>
</dbReference>
<keyword evidence="4" id="KW-0863">Zinc-finger</keyword>
<dbReference type="GO" id="GO:0005737">
    <property type="term" value="C:cytoplasm"/>
    <property type="evidence" value="ECO:0007669"/>
    <property type="project" value="UniProtKB-SubCell"/>
</dbReference>
<name>A0A179F3K5_METCM</name>
<dbReference type="OrthoDB" id="2423195at2759"/>
<evidence type="ECO:0000256" key="6">
    <source>
        <dbReference type="ARBA" id="ARBA00022859"/>
    </source>
</evidence>
<keyword evidence="7" id="KW-0175">Coiled coil</keyword>
<sequence length="435" mass="48236">MKTYAEINVDETPIVVLGCGHFFTSETLDGLIGMNTAYIPNQDGRFTELADISGTLATKIPQCPDCQRPVRQYVTQRYNRVINRAVIDELSKRFLVNGKNELRRLEVELEKLEEDLVESQEGFLATIKFLADLKNTQPTMVTNRIQTRFNDCNKLLTEISGFLKKVSDSHQPAHKLHEATIHAMRANQPGALDVTMAGLSLEQHSALPVERDRRVKLAGQMARIKLEFLILEDKFSILRALTSSSTCTKISQWPGGSPHLIVKPILKVCAAFISKCVTERLPKLAVEATIHHARMARLYQSSGLSADSDKERAAEFVEDASINLEKALELCSQPFQNVEQLKKAVQECIKLLQREWYEAVSGEELAAIKEAMVSGPGAIATHSGHWYNCVNGHPFAIGECGMPMEEAHCPECGASIGGLNHRAVAGVTRAQDMEN</sequence>
<keyword evidence="6" id="KW-0391">Immunity</keyword>
<dbReference type="GO" id="GO:0008270">
    <property type="term" value="F:zinc ion binding"/>
    <property type="evidence" value="ECO:0007669"/>
    <property type="project" value="UniProtKB-KW"/>
</dbReference>
<dbReference type="GO" id="GO:0002376">
    <property type="term" value="P:immune system process"/>
    <property type="evidence" value="ECO:0007669"/>
    <property type="project" value="UniProtKB-KW"/>
</dbReference>
<evidence type="ECO:0000256" key="1">
    <source>
        <dbReference type="ARBA" id="ARBA00004496"/>
    </source>
</evidence>
<dbReference type="InterPro" id="IPR031248">
    <property type="entry name" value="RNF213"/>
</dbReference>
<evidence type="ECO:0000259" key="8">
    <source>
        <dbReference type="PROSITE" id="PS51981"/>
    </source>
</evidence>
<keyword evidence="3" id="KW-0479">Metal-binding</keyword>
<protein>
    <submittedName>
        <fullName evidence="9">NFX1-type zinc finger-containing protein 1</fullName>
    </submittedName>
</protein>
<dbReference type="Proteomes" id="UP000078397">
    <property type="component" value="Unassembled WGS sequence"/>
</dbReference>
<accession>A0A179F3K5</accession>
<keyword evidence="5" id="KW-0862">Zinc</keyword>
<organism evidence="9 10">
    <name type="scientific">Pochonia chlamydosporia 170</name>
    <dbReference type="NCBI Taxonomy" id="1380566"/>
    <lineage>
        <taxon>Eukaryota</taxon>
        <taxon>Fungi</taxon>
        <taxon>Dikarya</taxon>
        <taxon>Ascomycota</taxon>
        <taxon>Pezizomycotina</taxon>
        <taxon>Sordariomycetes</taxon>
        <taxon>Hypocreomycetidae</taxon>
        <taxon>Hypocreales</taxon>
        <taxon>Clavicipitaceae</taxon>
        <taxon>Pochonia</taxon>
    </lineage>
</organism>
<dbReference type="AlphaFoldDB" id="A0A179F3K5"/>
<evidence type="ECO:0000256" key="3">
    <source>
        <dbReference type="ARBA" id="ARBA00022723"/>
    </source>
</evidence>
<comment type="subcellular location">
    <subcellularLocation>
        <location evidence="1">Cytoplasm</location>
    </subcellularLocation>
</comment>
<evidence type="ECO:0000313" key="10">
    <source>
        <dbReference type="Proteomes" id="UP000078397"/>
    </source>
</evidence>
<dbReference type="GeneID" id="28858570"/>
<comment type="caution">
    <text evidence="9">The sequence shown here is derived from an EMBL/GenBank/DDBJ whole genome shotgun (WGS) entry which is preliminary data.</text>
</comment>
<evidence type="ECO:0000256" key="5">
    <source>
        <dbReference type="ARBA" id="ARBA00022833"/>
    </source>
</evidence>
<dbReference type="KEGG" id="pchm:VFPPC_16823"/>
<reference evidence="9 10" key="1">
    <citation type="journal article" date="2016" name="PLoS Pathog.">
        <title>Biosynthesis of antibiotic leucinostatins in bio-control fungus Purpureocillium lilacinum and their inhibition on phytophthora revealed by genome mining.</title>
        <authorList>
            <person name="Wang G."/>
            <person name="Liu Z."/>
            <person name="Lin R."/>
            <person name="Li E."/>
            <person name="Mao Z."/>
            <person name="Ling J."/>
            <person name="Yang Y."/>
            <person name="Yin W.B."/>
            <person name="Xie B."/>
        </authorList>
    </citation>
    <scope>NUCLEOTIDE SEQUENCE [LARGE SCALE GENOMIC DNA]</scope>
    <source>
        <strain evidence="9">170</strain>
    </source>
</reference>
<dbReference type="GO" id="GO:0004842">
    <property type="term" value="F:ubiquitin-protein transferase activity"/>
    <property type="evidence" value="ECO:0007669"/>
    <property type="project" value="InterPro"/>
</dbReference>
<keyword evidence="2" id="KW-0963">Cytoplasm</keyword>
<dbReference type="GO" id="GO:0016887">
    <property type="term" value="F:ATP hydrolysis activity"/>
    <property type="evidence" value="ECO:0007669"/>
    <property type="project" value="InterPro"/>
</dbReference>
<keyword evidence="10" id="KW-1185">Reference proteome</keyword>
<evidence type="ECO:0000256" key="2">
    <source>
        <dbReference type="ARBA" id="ARBA00022490"/>
    </source>
</evidence>
<dbReference type="PANTHER" id="PTHR22605">
    <property type="entry name" value="RZ-TYPE DOMAIN-CONTAINING PROTEIN"/>
    <property type="match status" value="1"/>
</dbReference>
<proteinExistence type="predicted"/>
<dbReference type="RefSeq" id="XP_018137967.1">
    <property type="nucleotide sequence ID" value="XM_018294576.1"/>
</dbReference>
<evidence type="ECO:0000256" key="7">
    <source>
        <dbReference type="SAM" id="Coils"/>
    </source>
</evidence>